<dbReference type="PANTHER" id="PTHR22916:SF3">
    <property type="entry name" value="UDP-GLCNAC:BETAGAL BETA-1,3-N-ACETYLGLUCOSAMINYLTRANSFERASE-LIKE PROTEIN 1"/>
    <property type="match status" value="1"/>
</dbReference>
<keyword evidence="3" id="KW-1185">Reference proteome</keyword>
<evidence type="ECO:0000313" key="3">
    <source>
        <dbReference type="Proteomes" id="UP000326903"/>
    </source>
</evidence>
<dbReference type="EMBL" id="VYQF01000008">
    <property type="protein sequence ID" value="KAA9036398.1"/>
    <property type="molecule type" value="Genomic_DNA"/>
</dbReference>
<dbReference type="Proteomes" id="UP000326903">
    <property type="component" value="Unassembled WGS sequence"/>
</dbReference>
<organism evidence="2 3">
    <name type="scientific">Ginsengibacter hankyongi</name>
    <dbReference type="NCBI Taxonomy" id="2607284"/>
    <lineage>
        <taxon>Bacteria</taxon>
        <taxon>Pseudomonadati</taxon>
        <taxon>Bacteroidota</taxon>
        <taxon>Chitinophagia</taxon>
        <taxon>Chitinophagales</taxon>
        <taxon>Chitinophagaceae</taxon>
        <taxon>Ginsengibacter</taxon>
    </lineage>
</organism>
<protein>
    <submittedName>
        <fullName evidence="2">Glycosyltransferase family 2 protein</fullName>
    </submittedName>
</protein>
<evidence type="ECO:0000313" key="2">
    <source>
        <dbReference type="EMBL" id="KAA9036398.1"/>
    </source>
</evidence>
<sequence length="306" mass="35119">MKIAAQPGISVLMTAFNREKFIAEAIESVLASGYENFELIIVDDKSSDNTVSIARRYELTDDRVKVYTNETNLSQFPNRNKAASLARGKYIKYVDSDDMIYPWSLEYCVEMMEKYPGAGMGILYTKNKIDREYLNPAETIQKNFFESSILNIGPVGTILNRELFEKAGYFNSNYGVPSDMYCNLKMASLYPTVLLNKDFFFYRVHEGQEFNNRYSYLCYNYKYLSDAINLPGFPLSTKQKRFLLHKAECYYVKDLLVYLKNTKKLKSTIAAFSVSGMNTFKLLRGLSNLVLAKCGFQKFKPVDSGI</sequence>
<dbReference type="PANTHER" id="PTHR22916">
    <property type="entry name" value="GLYCOSYLTRANSFERASE"/>
    <property type="match status" value="1"/>
</dbReference>
<gene>
    <name evidence="2" type="ORF">FW778_19415</name>
</gene>
<accession>A0A5J5ICQ8</accession>
<reference evidence="2 3" key="1">
    <citation type="submission" date="2019-09" db="EMBL/GenBank/DDBJ databases">
        <title>Draft genome sequence of Ginsengibacter sp. BR5-29.</title>
        <authorList>
            <person name="Im W.-T."/>
        </authorList>
    </citation>
    <scope>NUCLEOTIDE SEQUENCE [LARGE SCALE GENOMIC DNA]</scope>
    <source>
        <strain evidence="2 3">BR5-29</strain>
    </source>
</reference>
<feature type="domain" description="Glycosyltransferase 2-like" evidence="1">
    <location>
        <begin position="10"/>
        <end position="165"/>
    </location>
</feature>
<dbReference type="Gene3D" id="3.90.550.10">
    <property type="entry name" value="Spore Coat Polysaccharide Biosynthesis Protein SpsA, Chain A"/>
    <property type="match status" value="1"/>
</dbReference>
<comment type="caution">
    <text evidence="2">The sequence shown here is derived from an EMBL/GenBank/DDBJ whole genome shotgun (WGS) entry which is preliminary data.</text>
</comment>
<dbReference type="Pfam" id="PF00535">
    <property type="entry name" value="Glycos_transf_2"/>
    <property type="match status" value="1"/>
</dbReference>
<evidence type="ECO:0000259" key="1">
    <source>
        <dbReference type="Pfam" id="PF00535"/>
    </source>
</evidence>
<keyword evidence="2" id="KW-0808">Transferase</keyword>
<dbReference type="InterPro" id="IPR029044">
    <property type="entry name" value="Nucleotide-diphossugar_trans"/>
</dbReference>
<dbReference type="AlphaFoldDB" id="A0A5J5ICQ8"/>
<dbReference type="InterPro" id="IPR001173">
    <property type="entry name" value="Glyco_trans_2-like"/>
</dbReference>
<name>A0A5J5ICQ8_9BACT</name>
<dbReference type="CDD" id="cd00761">
    <property type="entry name" value="Glyco_tranf_GTA_type"/>
    <property type="match status" value="1"/>
</dbReference>
<dbReference type="GO" id="GO:0016758">
    <property type="term" value="F:hexosyltransferase activity"/>
    <property type="evidence" value="ECO:0007669"/>
    <property type="project" value="UniProtKB-ARBA"/>
</dbReference>
<dbReference type="RefSeq" id="WP_150416521.1">
    <property type="nucleotide sequence ID" value="NZ_VYQF01000008.1"/>
</dbReference>
<dbReference type="SUPFAM" id="SSF53448">
    <property type="entry name" value="Nucleotide-diphospho-sugar transferases"/>
    <property type="match status" value="1"/>
</dbReference>
<proteinExistence type="predicted"/>